<evidence type="ECO:0000259" key="1">
    <source>
        <dbReference type="Pfam" id="PF09152"/>
    </source>
</evidence>
<keyword evidence="3" id="KW-1185">Reference proteome</keyword>
<dbReference type="EMBL" id="RKST01000003">
    <property type="protein sequence ID" value="RUM99050.1"/>
    <property type="molecule type" value="Genomic_DNA"/>
</dbReference>
<gene>
    <name evidence="2" type="ORF">EET67_05280</name>
</gene>
<dbReference type="Pfam" id="PF09152">
    <property type="entry name" value="DUF1937"/>
    <property type="match status" value="1"/>
</dbReference>
<comment type="caution">
    <text evidence="2">The sequence shown here is derived from an EMBL/GenBank/DDBJ whole genome shotgun (WGS) entry which is preliminary data.</text>
</comment>
<dbReference type="Proteomes" id="UP000281647">
    <property type="component" value="Unassembled WGS sequence"/>
</dbReference>
<evidence type="ECO:0000313" key="2">
    <source>
        <dbReference type="EMBL" id="RUM99050.1"/>
    </source>
</evidence>
<protein>
    <submittedName>
        <fullName evidence="2">DUF1937 family protein</fullName>
    </submittedName>
</protein>
<accession>A0A432VA86</accession>
<feature type="domain" description="DUF1937" evidence="1">
    <location>
        <begin position="106"/>
        <end position="210"/>
    </location>
</feature>
<name>A0A432VA86_9HYPH</name>
<dbReference type="Gene3D" id="3.40.50.10400">
    <property type="entry name" value="Hypothetical protein PA1492"/>
    <property type="match status" value="1"/>
</dbReference>
<sequence length="226" mass="25099">MNMRTYPGGGYTGTPPVNGGTLYDHPRNVPKLHWDSVARSYVEHDTEHMEMFGEIVATADVEVDADGTRHIVAVNDNLPVARQQARDDEKWRSTVGFRLKCLPLGITYLGSPYSLYKHGLHRAAREAAMAAARLMEIGLVVYAPIPHGHSIACWGDLPAEWEFWKRQCQPYIDAASSLVVLKLDGWQDSVGLTYEIECFEEAGKPIVMVTMDEVLGLRGEGKRSAA</sequence>
<dbReference type="OrthoDB" id="8420122at2"/>
<evidence type="ECO:0000313" key="3">
    <source>
        <dbReference type="Proteomes" id="UP000281647"/>
    </source>
</evidence>
<dbReference type="InterPro" id="IPR015235">
    <property type="entry name" value="DUF1937"/>
</dbReference>
<organism evidence="2 3">
    <name type="scientific">Borborobacter arsenicus</name>
    <dbReference type="NCBI Taxonomy" id="1851146"/>
    <lineage>
        <taxon>Bacteria</taxon>
        <taxon>Pseudomonadati</taxon>
        <taxon>Pseudomonadota</taxon>
        <taxon>Alphaproteobacteria</taxon>
        <taxon>Hyphomicrobiales</taxon>
        <taxon>Phyllobacteriaceae</taxon>
        <taxon>Borborobacter</taxon>
    </lineage>
</organism>
<dbReference type="SUPFAM" id="SSF52309">
    <property type="entry name" value="N-(deoxy)ribosyltransferase-like"/>
    <property type="match status" value="1"/>
</dbReference>
<reference evidence="2 3" key="1">
    <citation type="submission" date="2018-11" db="EMBL/GenBank/DDBJ databases">
        <title>Pseudaminobacter arsenicus sp. nov., an arsenic-resistant bacterium isolated from arsenic-rich aquifers.</title>
        <authorList>
            <person name="Mu Y."/>
        </authorList>
    </citation>
    <scope>NUCLEOTIDE SEQUENCE [LARGE SCALE GENOMIC DNA]</scope>
    <source>
        <strain evidence="2 3">CB3</strain>
    </source>
</reference>
<proteinExistence type="predicted"/>
<dbReference type="AlphaFoldDB" id="A0A432VA86"/>